<dbReference type="Gene3D" id="3.40.50.150">
    <property type="entry name" value="Vaccinia Virus protein VP39"/>
    <property type="match status" value="1"/>
</dbReference>
<dbReference type="PANTHER" id="PTHR41786:SF1">
    <property type="entry name" value="6-HYDROXYMETHYLPTERIN DIPHOSPHOKINASE MPTE-LIKE DOMAIN-CONTAINING PROTEIN"/>
    <property type="match status" value="1"/>
</dbReference>
<dbReference type="Pfam" id="PF13489">
    <property type="entry name" value="Methyltransf_23"/>
    <property type="match status" value="1"/>
</dbReference>
<organism evidence="3">
    <name type="scientific">marine sediment metagenome</name>
    <dbReference type="NCBI Taxonomy" id="412755"/>
    <lineage>
        <taxon>unclassified sequences</taxon>
        <taxon>metagenomes</taxon>
        <taxon>ecological metagenomes</taxon>
    </lineage>
</organism>
<dbReference type="AlphaFoldDB" id="A0A0F9K5V4"/>
<feature type="domain" description="6-hydroxymethylpterin diphosphokinase MptE-like" evidence="2">
    <location>
        <begin position="354"/>
        <end position="521"/>
    </location>
</feature>
<feature type="region of interest" description="Disordered" evidence="1">
    <location>
        <begin position="1"/>
        <end position="24"/>
    </location>
</feature>
<gene>
    <name evidence="3" type="ORF">LCGC14_1370760</name>
</gene>
<accession>A0A0F9K5V4</accession>
<evidence type="ECO:0000313" key="3">
    <source>
        <dbReference type="EMBL" id="KKM77373.1"/>
    </source>
</evidence>
<name>A0A0F9K5V4_9ZZZZ</name>
<dbReference type="EMBL" id="LAZR01008654">
    <property type="protein sequence ID" value="KKM77373.1"/>
    <property type="molecule type" value="Genomic_DNA"/>
</dbReference>
<sequence length="611" mass="69171">MDNTPLQNDQKRDTSDPTYAGSGPLAMLTNYEQTREMATLSQIGIVKRKIRKGIYVLEPTPCFCGDEGGMEILTSERYGLPHRMVICEQCALIRANPRMDAKSTKAFYNTEYRLINKNLASREAPLRDRWDDIALYWVLEVRSGESLLKAYLEQGHPFPKTVIDFGCHFGGTMEPFREAGSQCYGVEYDQKAKEVAEGKEFDVSNTLDDLINRGVKADLIIMQDIIEHLTDLRGDLQKINMLLAEGGVIHVWTPGLFGPTRQVSNLFQLAHNFQFCGHTLDYVMNSMGFEPFFLDEVISSFWRRKEGRELAMVPLKPTEWVEYSLDQLSNKMQRKLPLFKSICKFTRRERYDYIKENCKNHIPDLQEITEKYHGSLIVVGGGPSVDTELPTMQKLHAEGMPVIAISRMYPFCIKNGLGPDFVASMDSSVEQEEGFKNINPDTIHLMCSVTRPSLFKNLPKGKAYLWDNMDEEHVRKIRREAGYTVATVVAGGGSIAVSALSLGMNLGFSDFHVFGVDCLFSSKDYSHSKGIAGESVDNIIEDVTIDGIIYLSTAPFVMFAKHMLDMVWAGYTAGLLRQIKFYGECLINKMWSGKFLTPEEMEIIEKEENHG</sequence>
<evidence type="ECO:0000259" key="2">
    <source>
        <dbReference type="Pfam" id="PF01973"/>
    </source>
</evidence>
<comment type="caution">
    <text evidence="3">The sequence shown here is derived from an EMBL/GenBank/DDBJ whole genome shotgun (WGS) entry which is preliminary data.</text>
</comment>
<evidence type="ECO:0000256" key="1">
    <source>
        <dbReference type="SAM" id="MobiDB-lite"/>
    </source>
</evidence>
<dbReference type="PANTHER" id="PTHR41786">
    <property type="entry name" value="MOTILITY ACCESSORY FACTOR MAF"/>
    <property type="match status" value="1"/>
</dbReference>
<protein>
    <recommendedName>
        <fullName evidence="2">6-hydroxymethylpterin diphosphokinase MptE-like domain-containing protein</fullName>
    </recommendedName>
</protein>
<dbReference type="InterPro" id="IPR029063">
    <property type="entry name" value="SAM-dependent_MTases_sf"/>
</dbReference>
<dbReference type="Pfam" id="PF01973">
    <property type="entry name" value="MptE-like"/>
    <property type="match status" value="1"/>
</dbReference>
<dbReference type="InterPro" id="IPR002826">
    <property type="entry name" value="MptE-like"/>
</dbReference>
<reference evidence="3" key="1">
    <citation type="journal article" date="2015" name="Nature">
        <title>Complex archaea that bridge the gap between prokaryotes and eukaryotes.</title>
        <authorList>
            <person name="Spang A."/>
            <person name="Saw J.H."/>
            <person name="Jorgensen S.L."/>
            <person name="Zaremba-Niedzwiedzka K."/>
            <person name="Martijn J."/>
            <person name="Lind A.E."/>
            <person name="van Eijk R."/>
            <person name="Schleper C."/>
            <person name="Guy L."/>
            <person name="Ettema T.J."/>
        </authorList>
    </citation>
    <scope>NUCLEOTIDE SEQUENCE</scope>
</reference>
<dbReference type="SUPFAM" id="SSF53335">
    <property type="entry name" value="S-adenosyl-L-methionine-dependent methyltransferases"/>
    <property type="match status" value="1"/>
</dbReference>
<proteinExistence type="predicted"/>